<evidence type="ECO:0000313" key="2">
    <source>
        <dbReference type="Proteomes" id="UP000184387"/>
    </source>
</evidence>
<dbReference type="Proteomes" id="UP000184387">
    <property type="component" value="Unassembled WGS sequence"/>
</dbReference>
<dbReference type="EMBL" id="FQZF01000030">
    <property type="protein sequence ID" value="SHK06148.1"/>
    <property type="molecule type" value="Genomic_DNA"/>
</dbReference>
<sequence>MPDPRSFDPVSFPGQTEGEAWPPAHFDFTAPWILGGKLAFERDASGEMCVVRRFEHLRLVVPFEAAHRMLELAPGGRDFRLLRLVPAALRFVEVVTPGDPVPLLLRDAEAVMPADHHLYAATTSLMEALARQTGEEGRALSDAIRRVQPGRDMFERALVHCVTVDGLSMEWIAPVARRLQRLTNAHARVLAAVASQPGYASMERIVGQTRRSLAADRRWASDLLTHALVGIEPILARPRLAAELLQRQAEAVLRRGGALGDIQELVAEQDRLRDRLHDLSTFWQRLVAAWLSVHPETTDRREIEALTRNTIRRLGLRSLYLSP</sequence>
<reference evidence="1 2" key="1">
    <citation type="submission" date="2016-11" db="EMBL/GenBank/DDBJ databases">
        <authorList>
            <person name="Jaros S."/>
            <person name="Januszkiewicz K."/>
            <person name="Wedrychowicz H."/>
        </authorList>
    </citation>
    <scope>NUCLEOTIDE SEQUENCE [LARGE SCALE GENOMIC DNA]</scope>
    <source>
        <strain evidence="1 2">DSM 14916</strain>
    </source>
</reference>
<keyword evidence="2" id="KW-1185">Reference proteome</keyword>
<name>A0A1M6PDV8_9PROT</name>
<gene>
    <name evidence="1" type="ORF">SAMN02745194_04073</name>
</gene>
<proteinExistence type="predicted"/>
<protein>
    <submittedName>
        <fullName evidence="1">Uncharacterized protein</fullName>
    </submittedName>
</protein>
<accession>A0A1M6PDV8</accession>
<evidence type="ECO:0000313" key="1">
    <source>
        <dbReference type="EMBL" id="SHK06148.1"/>
    </source>
</evidence>
<dbReference type="STRING" id="198092.SAMN02745194_04073"/>
<dbReference type="AlphaFoldDB" id="A0A1M6PDV8"/>
<organism evidence="1 2">
    <name type="scientific">Muricoccus roseus</name>
    <dbReference type="NCBI Taxonomy" id="198092"/>
    <lineage>
        <taxon>Bacteria</taxon>
        <taxon>Pseudomonadati</taxon>
        <taxon>Pseudomonadota</taxon>
        <taxon>Alphaproteobacteria</taxon>
        <taxon>Acetobacterales</taxon>
        <taxon>Roseomonadaceae</taxon>
        <taxon>Muricoccus</taxon>
    </lineage>
</organism>